<dbReference type="PANTHER" id="PTHR11106">
    <property type="entry name" value="GANGLIOSIDE INDUCED DIFFERENTIATION ASSOCIATED PROTEIN 2-RELATED"/>
    <property type="match status" value="1"/>
</dbReference>
<protein>
    <submittedName>
        <fullName evidence="3">Macro domain</fullName>
    </submittedName>
</protein>
<dbReference type="EMBL" id="FWEW01001058">
    <property type="protein sequence ID" value="SLM36380.1"/>
    <property type="molecule type" value="Genomic_DNA"/>
</dbReference>
<organism evidence="3 4">
    <name type="scientific">Lasallia pustulata</name>
    <dbReference type="NCBI Taxonomy" id="136370"/>
    <lineage>
        <taxon>Eukaryota</taxon>
        <taxon>Fungi</taxon>
        <taxon>Dikarya</taxon>
        <taxon>Ascomycota</taxon>
        <taxon>Pezizomycotina</taxon>
        <taxon>Lecanoromycetes</taxon>
        <taxon>OSLEUM clade</taxon>
        <taxon>Umbilicariomycetidae</taxon>
        <taxon>Umbilicariales</taxon>
        <taxon>Umbilicariaceae</taxon>
        <taxon>Lasallia</taxon>
    </lineage>
</organism>
<feature type="region of interest" description="Disordered" evidence="1">
    <location>
        <begin position="210"/>
        <end position="309"/>
    </location>
</feature>
<evidence type="ECO:0000313" key="4">
    <source>
        <dbReference type="Proteomes" id="UP000192927"/>
    </source>
</evidence>
<dbReference type="AlphaFoldDB" id="A0A1W5D031"/>
<name>A0A1W5D031_9LECA</name>
<feature type="domain" description="Macro" evidence="2">
    <location>
        <begin position="5"/>
        <end position="186"/>
    </location>
</feature>
<dbReference type="InterPro" id="IPR002589">
    <property type="entry name" value="Macro_dom"/>
</dbReference>
<dbReference type="Pfam" id="PF01661">
    <property type="entry name" value="Macro"/>
    <property type="match status" value="1"/>
</dbReference>
<sequence length="309" mass="32856">MPAPPALAPPSRALNERVSLIRASITTLGVSAIVNAANSSLLGGGGADGAIHAAAGPRLLSACRALHGCRTGDAKITDAFDLPCDKVIHAVGPIWRGTGRESDLLRGCYRRSLELAVEHGCGSVAFCAVSTGVYGYPSGEAAEVAVGEVRRFLEEGEGAEGIGRVVFCCFERKDVLAYEEWLPKFFPPTDDLAPEDPETQSRMDADLLAALPDPPKREPSSEGQPDPKKQKSDSAGVLDQDWEEVEKPDFSAEDELAGTKGDVIEEFELDKALMAESPSSTAQHTAQGVGDSTPSRLLHDWFANDNHDC</sequence>
<dbReference type="NCBIfam" id="NF001664">
    <property type="entry name" value="PRK00431.1-6"/>
    <property type="match status" value="1"/>
</dbReference>
<accession>A0A1W5D031</accession>
<dbReference type="SMART" id="SM00506">
    <property type="entry name" value="A1pp"/>
    <property type="match status" value="1"/>
</dbReference>
<keyword evidence="4" id="KW-1185">Reference proteome</keyword>
<dbReference type="PANTHER" id="PTHR11106:SF27">
    <property type="entry name" value="MACRO DOMAIN-CONTAINING PROTEIN"/>
    <property type="match status" value="1"/>
</dbReference>
<dbReference type="InterPro" id="IPR043472">
    <property type="entry name" value="Macro_dom-like"/>
</dbReference>
<dbReference type="SUPFAM" id="SSF52949">
    <property type="entry name" value="Macro domain-like"/>
    <property type="match status" value="1"/>
</dbReference>
<proteinExistence type="predicted"/>
<dbReference type="CDD" id="cd02908">
    <property type="entry name" value="Macro_OAADPr_deacetylase"/>
    <property type="match status" value="1"/>
</dbReference>
<dbReference type="Gene3D" id="3.40.220.10">
    <property type="entry name" value="Leucine Aminopeptidase, subunit E, domain 1"/>
    <property type="match status" value="1"/>
</dbReference>
<evidence type="ECO:0000256" key="1">
    <source>
        <dbReference type="SAM" id="MobiDB-lite"/>
    </source>
</evidence>
<feature type="compositionally biased region" description="Polar residues" evidence="1">
    <location>
        <begin position="277"/>
        <end position="295"/>
    </location>
</feature>
<dbReference type="Proteomes" id="UP000192927">
    <property type="component" value="Unassembled WGS sequence"/>
</dbReference>
<reference evidence="4" key="1">
    <citation type="submission" date="2017-03" db="EMBL/GenBank/DDBJ databases">
        <authorList>
            <person name="Sharma R."/>
            <person name="Thines M."/>
        </authorList>
    </citation>
    <scope>NUCLEOTIDE SEQUENCE [LARGE SCALE GENOMIC DNA]</scope>
</reference>
<dbReference type="PROSITE" id="PS51154">
    <property type="entry name" value="MACRO"/>
    <property type="match status" value="1"/>
</dbReference>
<evidence type="ECO:0000259" key="2">
    <source>
        <dbReference type="PROSITE" id="PS51154"/>
    </source>
</evidence>
<feature type="compositionally biased region" description="Basic and acidic residues" evidence="1">
    <location>
        <begin position="214"/>
        <end position="232"/>
    </location>
</feature>
<evidence type="ECO:0000313" key="3">
    <source>
        <dbReference type="EMBL" id="SLM36380.1"/>
    </source>
</evidence>